<dbReference type="STRING" id="2880.D7FMV1"/>
<gene>
    <name evidence="9" type="ORF">Esi_0171_0017</name>
</gene>
<evidence type="ECO:0000313" key="10">
    <source>
        <dbReference type="Proteomes" id="UP000002630"/>
    </source>
</evidence>
<keyword evidence="3 7" id="KW-0732">Signal</keyword>
<keyword evidence="2" id="KW-0812">Transmembrane</keyword>
<dbReference type="SMART" id="SM00321">
    <property type="entry name" value="WSC"/>
    <property type="match status" value="2"/>
</dbReference>
<dbReference type="InParanoid" id="D7FMV1"/>
<evidence type="ECO:0000259" key="8">
    <source>
        <dbReference type="PROSITE" id="PS51212"/>
    </source>
</evidence>
<evidence type="ECO:0000256" key="2">
    <source>
        <dbReference type="ARBA" id="ARBA00022692"/>
    </source>
</evidence>
<evidence type="ECO:0000256" key="3">
    <source>
        <dbReference type="ARBA" id="ARBA00022729"/>
    </source>
</evidence>
<keyword evidence="4" id="KW-1133">Transmembrane helix</keyword>
<dbReference type="PANTHER" id="PTHR24269">
    <property type="entry name" value="KREMEN PROTEIN"/>
    <property type="match status" value="1"/>
</dbReference>
<dbReference type="EMBL" id="FN649739">
    <property type="protein sequence ID" value="CBJ30015.1"/>
    <property type="molecule type" value="Genomic_DNA"/>
</dbReference>
<keyword evidence="6" id="KW-0325">Glycoprotein</keyword>
<dbReference type="PANTHER" id="PTHR24269:SF16">
    <property type="entry name" value="PROTEIN SLG1"/>
    <property type="match status" value="1"/>
</dbReference>
<evidence type="ECO:0000256" key="4">
    <source>
        <dbReference type="ARBA" id="ARBA00022989"/>
    </source>
</evidence>
<keyword evidence="5" id="KW-0472">Membrane</keyword>
<dbReference type="PROSITE" id="PS51212">
    <property type="entry name" value="WSC"/>
    <property type="match status" value="3"/>
</dbReference>
<feature type="domain" description="WSC" evidence="8">
    <location>
        <begin position="359"/>
        <end position="451"/>
    </location>
</feature>
<feature type="chain" id="PRO_5003095338" description="WSC domain-containing protein" evidence="7">
    <location>
        <begin position="28"/>
        <end position="642"/>
    </location>
</feature>
<dbReference type="OrthoDB" id="2019572at2759"/>
<dbReference type="EMBL" id="FN648224">
    <property type="protein sequence ID" value="CBJ30015.1"/>
    <property type="molecule type" value="Genomic_DNA"/>
</dbReference>
<comment type="subcellular location">
    <subcellularLocation>
        <location evidence="1">Membrane</location>
        <topology evidence="1">Single-pass membrane protein</topology>
    </subcellularLocation>
</comment>
<feature type="domain" description="WSC" evidence="8">
    <location>
        <begin position="216"/>
        <end position="346"/>
    </location>
</feature>
<dbReference type="AlphaFoldDB" id="D7FMV1"/>
<evidence type="ECO:0000256" key="6">
    <source>
        <dbReference type="ARBA" id="ARBA00023180"/>
    </source>
</evidence>
<dbReference type="GO" id="GO:0005886">
    <property type="term" value="C:plasma membrane"/>
    <property type="evidence" value="ECO:0007669"/>
    <property type="project" value="TreeGrafter"/>
</dbReference>
<evidence type="ECO:0000256" key="7">
    <source>
        <dbReference type="SAM" id="SignalP"/>
    </source>
</evidence>
<proteinExistence type="predicted"/>
<reference evidence="9 10" key="1">
    <citation type="journal article" date="2010" name="Nature">
        <title>The Ectocarpus genome and the independent evolution of multicellularity in brown algae.</title>
        <authorList>
            <person name="Cock J.M."/>
            <person name="Sterck L."/>
            <person name="Rouze P."/>
            <person name="Scornet D."/>
            <person name="Allen A.E."/>
            <person name="Amoutzias G."/>
            <person name="Anthouard V."/>
            <person name="Artiguenave F."/>
            <person name="Aury J.M."/>
            <person name="Badger J.H."/>
            <person name="Beszteri B."/>
            <person name="Billiau K."/>
            <person name="Bonnet E."/>
            <person name="Bothwell J.H."/>
            <person name="Bowler C."/>
            <person name="Boyen C."/>
            <person name="Brownlee C."/>
            <person name="Carrano C.J."/>
            <person name="Charrier B."/>
            <person name="Cho G.Y."/>
            <person name="Coelho S.M."/>
            <person name="Collen J."/>
            <person name="Corre E."/>
            <person name="Da Silva C."/>
            <person name="Delage L."/>
            <person name="Delaroque N."/>
            <person name="Dittami S.M."/>
            <person name="Doulbeau S."/>
            <person name="Elias M."/>
            <person name="Farnham G."/>
            <person name="Gachon C.M."/>
            <person name="Gschloessl B."/>
            <person name="Heesch S."/>
            <person name="Jabbari K."/>
            <person name="Jubin C."/>
            <person name="Kawai H."/>
            <person name="Kimura K."/>
            <person name="Kloareg B."/>
            <person name="Kupper F.C."/>
            <person name="Lang D."/>
            <person name="Le Bail A."/>
            <person name="Leblanc C."/>
            <person name="Lerouge P."/>
            <person name="Lohr M."/>
            <person name="Lopez P.J."/>
            <person name="Martens C."/>
            <person name="Maumus F."/>
            <person name="Michel G."/>
            <person name="Miranda-Saavedra D."/>
            <person name="Morales J."/>
            <person name="Moreau H."/>
            <person name="Motomura T."/>
            <person name="Nagasato C."/>
            <person name="Napoli C.A."/>
            <person name="Nelson D.R."/>
            <person name="Nyvall-Collen P."/>
            <person name="Peters A.F."/>
            <person name="Pommier C."/>
            <person name="Potin P."/>
            <person name="Poulain J."/>
            <person name="Quesneville H."/>
            <person name="Read B."/>
            <person name="Rensing S.A."/>
            <person name="Ritter A."/>
            <person name="Rousvoal S."/>
            <person name="Samanta M."/>
            <person name="Samson G."/>
            <person name="Schroeder D.C."/>
            <person name="Segurens B."/>
            <person name="Strittmatter M."/>
            <person name="Tonon T."/>
            <person name="Tregear J.W."/>
            <person name="Valentin K."/>
            <person name="von Dassow P."/>
            <person name="Yamagishi T."/>
            <person name="Van de Peer Y."/>
            <person name="Wincker P."/>
        </authorList>
    </citation>
    <scope>NUCLEOTIDE SEQUENCE [LARGE SCALE GENOMIC DNA]</scope>
    <source>
        <strain evidence="10">Ec32 / CCAP1310/4</strain>
    </source>
</reference>
<keyword evidence="10" id="KW-1185">Reference proteome</keyword>
<accession>D7FMV1</accession>
<organism evidence="9 10">
    <name type="scientific">Ectocarpus siliculosus</name>
    <name type="common">Brown alga</name>
    <name type="synonym">Conferva siliculosa</name>
    <dbReference type="NCBI Taxonomy" id="2880"/>
    <lineage>
        <taxon>Eukaryota</taxon>
        <taxon>Sar</taxon>
        <taxon>Stramenopiles</taxon>
        <taxon>Ochrophyta</taxon>
        <taxon>PX clade</taxon>
        <taxon>Phaeophyceae</taxon>
        <taxon>Ectocarpales</taxon>
        <taxon>Ectocarpaceae</taxon>
        <taxon>Ectocarpus</taxon>
    </lineage>
</organism>
<dbReference type="InterPro" id="IPR051836">
    <property type="entry name" value="Kremen_rcpt"/>
</dbReference>
<dbReference type="Proteomes" id="UP000002630">
    <property type="component" value="Linkage Group LG14"/>
</dbReference>
<protein>
    <recommendedName>
        <fullName evidence="8">WSC domain-containing protein</fullName>
    </recommendedName>
</protein>
<dbReference type="InterPro" id="IPR002889">
    <property type="entry name" value="WSC_carb-bd"/>
</dbReference>
<evidence type="ECO:0000313" key="9">
    <source>
        <dbReference type="EMBL" id="CBJ30015.1"/>
    </source>
</evidence>
<evidence type="ECO:0000256" key="1">
    <source>
        <dbReference type="ARBA" id="ARBA00004167"/>
    </source>
</evidence>
<feature type="domain" description="WSC" evidence="8">
    <location>
        <begin position="460"/>
        <end position="561"/>
    </location>
</feature>
<dbReference type="Pfam" id="PF01822">
    <property type="entry name" value="WSC"/>
    <property type="match status" value="3"/>
</dbReference>
<feature type="signal peptide" evidence="7">
    <location>
        <begin position="1"/>
        <end position="27"/>
    </location>
</feature>
<evidence type="ECO:0000256" key="5">
    <source>
        <dbReference type="ARBA" id="ARBA00023136"/>
    </source>
</evidence>
<sequence>MRASTAMKLVSAGCTALLASMPAPAAAEKHIFDLRTGNDYESDANCEDSETKKTRYLQIEIFDYNKTPWLEITWRQLTDECGNAISDGFEGKAHYKDGDRQDTSKFQIDMYVCAPWGHYELEVVSKSTNGGNPMERIAFEVEYGPEQYHIWDSLNTPFFDEDDPPSDYAPIPTKYNDGIEEGDTFTWPLEGAEGYYSVMYSGPFPPLECPNLFPEDVAYVGCYPAGMFGEAEGPEGSANDEDPAENYRLFDGIDDEGVAADKVMTLEKCAAICTEQGTAYFGLESAVKCLCGDELDGSPYDDVRGESVCGVDYTDDVNIPEYKFLCSGESTVLCGTDTHMSVYSLNEGREVSETSDDGDYELIGCRVDDREARVMSAGPIEGDAMSAEICFDICRELHPTSTHFGTQYGNECFCTDVLRESAVSTGCTYECRGNPDETCGGFDMITAYRIAGSEPSAGDGYVSIGCLADKNGDRIMDGRMVTSIPMSAEICYGICKDGTNTHFGTQWGKECFCMADADFENMEKHGGELSTASHCQMGCAGFTHRDEKCGGFDEMSAYEIIPEPEVPVIDGPYTALGCFEDPRDGDKAMDALFTDATTMSADICYSICMEEDPDYEFFGTQWGIEKDEATVTQCNRISANTL</sequence>
<name>D7FMV1_ECTSI</name>